<evidence type="ECO:0000313" key="1">
    <source>
        <dbReference type="EMBL" id="MVT42867.1"/>
    </source>
</evidence>
<reference evidence="1 2" key="1">
    <citation type="submission" date="2019-12" db="EMBL/GenBank/DDBJ databases">
        <title>The draft genomic sequence of strain Chitinophaga oryziterrae JCM 16595.</title>
        <authorList>
            <person name="Zhang X."/>
        </authorList>
    </citation>
    <scope>NUCLEOTIDE SEQUENCE [LARGE SCALE GENOMIC DNA]</scope>
    <source>
        <strain evidence="1 2">JCM 16595</strain>
    </source>
</reference>
<name>A0A6N8JC89_9BACT</name>
<evidence type="ECO:0000313" key="2">
    <source>
        <dbReference type="Proteomes" id="UP000468388"/>
    </source>
</evidence>
<organism evidence="1 2">
    <name type="scientific">Chitinophaga oryziterrae</name>
    <dbReference type="NCBI Taxonomy" id="1031224"/>
    <lineage>
        <taxon>Bacteria</taxon>
        <taxon>Pseudomonadati</taxon>
        <taxon>Bacteroidota</taxon>
        <taxon>Chitinophagia</taxon>
        <taxon>Chitinophagales</taxon>
        <taxon>Chitinophagaceae</taxon>
        <taxon>Chitinophaga</taxon>
    </lineage>
</organism>
<dbReference type="EMBL" id="WRXO01000005">
    <property type="protein sequence ID" value="MVT42867.1"/>
    <property type="molecule type" value="Genomic_DNA"/>
</dbReference>
<proteinExistence type="predicted"/>
<dbReference type="AlphaFoldDB" id="A0A6N8JC89"/>
<comment type="caution">
    <text evidence="1">The sequence shown here is derived from an EMBL/GenBank/DDBJ whole genome shotgun (WGS) entry which is preliminary data.</text>
</comment>
<protein>
    <submittedName>
        <fullName evidence="1">Uncharacterized protein</fullName>
    </submittedName>
</protein>
<accession>A0A6N8JC89</accession>
<dbReference type="RefSeq" id="WP_157301466.1">
    <property type="nucleotide sequence ID" value="NZ_BAAAZB010000002.1"/>
</dbReference>
<gene>
    <name evidence="1" type="ORF">GO495_19890</name>
</gene>
<keyword evidence="2" id="KW-1185">Reference proteome</keyword>
<sequence>MQLKKKLQTFSKHYHGSVIDRMSENELKHYSKVLNWRIRIFYWFFLICKATGFKADKLRRHILFLYEVCVYVHFAYKRKVARRLIKESPILQKYIAMGVIRNDEGPSDRNV</sequence>
<dbReference type="Proteomes" id="UP000468388">
    <property type="component" value="Unassembled WGS sequence"/>
</dbReference>